<protein>
    <submittedName>
        <fullName evidence="1">Uncharacterized protein</fullName>
    </submittedName>
</protein>
<dbReference type="Proteomes" id="UP001458880">
    <property type="component" value="Unassembled WGS sequence"/>
</dbReference>
<reference evidence="1 2" key="1">
    <citation type="journal article" date="2024" name="BMC Genomics">
        <title>De novo assembly and annotation of Popillia japonica's genome with initial clues to its potential as an invasive pest.</title>
        <authorList>
            <person name="Cucini C."/>
            <person name="Boschi S."/>
            <person name="Funari R."/>
            <person name="Cardaioli E."/>
            <person name="Iannotti N."/>
            <person name="Marturano G."/>
            <person name="Paoli F."/>
            <person name="Bruttini M."/>
            <person name="Carapelli A."/>
            <person name="Frati F."/>
            <person name="Nardi F."/>
        </authorList>
    </citation>
    <scope>NUCLEOTIDE SEQUENCE [LARGE SCALE GENOMIC DNA]</scope>
    <source>
        <strain evidence="1">DMR45628</strain>
    </source>
</reference>
<evidence type="ECO:0000313" key="1">
    <source>
        <dbReference type="EMBL" id="KAK9708778.1"/>
    </source>
</evidence>
<keyword evidence="2" id="KW-1185">Reference proteome</keyword>
<accession>A0AAW1JWQ7</accession>
<sequence length="74" mass="8180">MPARNLNGRPDDSDQTCSSATRTLSIFPAECEEVLKGSIDKRNGLPQQPNGDFPLKINHSCAFQYSVENPMIDL</sequence>
<dbReference type="EMBL" id="JASPKY010000321">
    <property type="protein sequence ID" value="KAK9708778.1"/>
    <property type="molecule type" value="Genomic_DNA"/>
</dbReference>
<proteinExistence type="predicted"/>
<dbReference type="AlphaFoldDB" id="A0AAW1JWQ7"/>
<gene>
    <name evidence="1" type="ORF">QE152_g26985</name>
</gene>
<organism evidence="1 2">
    <name type="scientific">Popillia japonica</name>
    <name type="common">Japanese beetle</name>
    <dbReference type="NCBI Taxonomy" id="7064"/>
    <lineage>
        <taxon>Eukaryota</taxon>
        <taxon>Metazoa</taxon>
        <taxon>Ecdysozoa</taxon>
        <taxon>Arthropoda</taxon>
        <taxon>Hexapoda</taxon>
        <taxon>Insecta</taxon>
        <taxon>Pterygota</taxon>
        <taxon>Neoptera</taxon>
        <taxon>Endopterygota</taxon>
        <taxon>Coleoptera</taxon>
        <taxon>Polyphaga</taxon>
        <taxon>Scarabaeiformia</taxon>
        <taxon>Scarabaeidae</taxon>
        <taxon>Rutelinae</taxon>
        <taxon>Popillia</taxon>
    </lineage>
</organism>
<comment type="caution">
    <text evidence="1">The sequence shown here is derived from an EMBL/GenBank/DDBJ whole genome shotgun (WGS) entry which is preliminary data.</text>
</comment>
<name>A0AAW1JWQ7_POPJA</name>
<evidence type="ECO:0000313" key="2">
    <source>
        <dbReference type="Proteomes" id="UP001458880"/>
    </source>
</evidence>